<feature type="transmembrane region" description="Helical" evidence="8">
    <location>
        <begin position="116"/>
        <end position="136"/>
    </location>
</feature>
<evidence type="ECO:0000256" key="1">
    <source>
        <dbReference type="ARBA" id="ARBA00004141"/>
    </source>
</evidence>
<reference evidence="9" key="1">
    <citation type="submission" date="2013-08" db="EMBL/GenBank/DDBJ databases">
        <authorList>
            <person name="Mendez C."/>
            <person name="Richter M."/>
            <person name="Ferrer M."/>
            <person name="Sanchez J."/>
        </authorList>
    </citation>
    <scope>NUCLEOTIDE SEQUENCE</scope>
</reference>
<name>T0Y4B2_9ZZZZ</name>
<comment type="subcellular location">
    <subcellularLocation>
        <location evidence="1">Membrane</location>
        <topology evidence="1">Multi-pass membrane protein</topology>
    </subcellularLocation>
</comment>
<keyword evidence="5" id="KW-0350">Heme biosynthesis</keyword>
<feature type="compositionally biased region" description="Basic and acidic residues" evidence="7">
    <location>
        <begin position="12"/>
        <end position="33"/>
    </location>
</feature>
<feature type="non-terminal residue" evidence="9">
    <location>
        <position position="191"/>
    </location>
</feature>
<protein>
    <submittedName>
        <fullName evidence="9">UbiA prenyltransferase</fullName>
        <ecNumber evidence="9">2.5.1.-</ecNumber>
    </submittedName>
</protein>
<feature type="compositionally biased region" description="Pro residues" evidence="7">
    <location>
        <begin position="1"/>
        <end position="11"/>
    </location>
</feature>
<dbReference type="InterPro" id="IPR000537">
    <property type="entry name" value="UbiA_prenyltransferase"/>
</dbReference>
<dbReference type="PANTHER" id="PTHR43448:SF2">
    <property type="entry name" value="PROTOHEME IX FARNESYLTRANSFERASE, MITOCHONDRIAL"/>
    <property type="match status" value="1"/>
</dbReference>
<comment type="caution">
    <text evidence="9">The sequence shown here is derived from an EMBL/GenBank/DDBJ whole genome shotgun (WGS) entry which is preliminary data.</text>
</comment>
<evidence type="ECO:0000256" key="3">
    <source>
        <dbReference type="ARBA" id="ARBA00022692"/>
    </source>
</evidence>
<keyword evidence="4 8" id="KW-1133">Transmembrane helix</keyword>
<dbReference type="EMBL" id="AUZY01013078">
    <property type="protein sequence ID" value="EQD26742.1"/>
    <property type="molecule type" value="Genomic_DNA"/>
</dbReference>
<dbReference type="GO" id="GO:0016020">
    <property type="term" value="C:membrane"/>
    <property type="evidence" value="ECO:0007669"/>
    <property type="project" value="UniProtKB-SubCell"/>
</dbReference>
<evidence type="ECO:0000256" key="5">
    <source>
        <dbReference type="ARBA" id="ARBA00023133"/>
    </source>
</evidence>
<dbReference type="GO" id="GO:0008495">
    <property type="term" value="F:protoheme IX farnesyltransferase activity"/>
    <property type="evidence" value="ECO:0007669"/>
    <property type="project" value="InterPro"/>
</dbReference>
<evidence type="ECO:0000256" key="6">
    <source>
        <dbReference type="ARBA" id="ARBA00023136"/>
    </source>
</evidence>
<evidence type="ECO:0000256" key="4">
    <source>
        <dbReference type="ARBA" id="ARBA00022989"/>
    </source>
</evidence>
<dbReference type="InterPro" id="IPR006369">
    <property type="entry name" value="Protohaem_IX_farnesylTrfase"/>
</dbReference>
<evidence type="ECO:0000256" key="8">
    <source>
        <dbReference type="SAM" id="Phobius"/>
    </source>
</evidence>
<dbReference type="PANTHER" id="PTHR43448">
    <property type="entry name" value="PROTOHEME IX FARNESYLTRANSFERASE, MITOCHONDRIAL"/>
    <property type="match status" value="1"/>
</dbReference>
<accession>T0Y4B2</accession>
<dbReference type="Gene3D" id="1.10.357.140">
    <property type="entry name" value="UbiA prenyltransferase"/>
    <property type="match status" value="1"/>
</dbReference>
<feature type="transmembrane region" description="Helical" evidence="8">
    <location>
        <begin position="142"/>
        <end position="162"/>
    </location>
</feature>
<evidence type="ECO:0000313" key="9">
    <source>
        <dbReference type="EMBL" id="EQD26742.1"/>
    </source>
</evidence>
<dbReference type="InterPro" id="IPR044878">
    <property type="entry name" value="UbiA_sf"/>
</dbReference>
<feature type="transmembrane region" description="Helical" evidence="8">
    <location>
        <begin position="169"/>
        <end position="190"/>
    </location>
</feature>
<feature type="transmembrane region" description="Helical" evidence="8">
    <location>
        <begin position="74"/>
        <end position="95"/>
    </location>
</feature>
<organism evidence="9">
    <name type="scientific">mine drainage metagenome</name>
    <dbReference type="NCBI Taxonomy" id="410659"/>
    <lineage>
        <taxon>unclassified sequences</taxon>
        <taxon>metagenomes</taxon>
        <taxon>ecological metagenomes</taxon>
    </lineage>
</organism>
<feature type="region of interest" description="Disordered" evidence="7">
    <location>
        <begin position="1"/>
        <end position="33"/>
    </location>
</feature>
<dbReference type="Pfam" id="PF01040">
    <property type="entry name" value="UbiA"/>
    <property type="match status" value="1"/>
</dbReference>
<sequence length="191" mass="20486">MMPSAPPVPEPGRPDRPIERPPEPRAEGPERKVPSRASAYLALTKPGITGLILLMAVAGFFAGDPTYPADWLRLAELLVAGALASAGAAALNHWYDRDLDVLMRRTRFRPLPSDRLSAREVLSFGLGITALGWGLAAWWLPLLSFLALASGTLVYVGVYTIWLKRRTRWNIVIGGYAGSAPVLAGCAAAVG</sequence>
<dbReference type="EC" id="2.5.1.-" evidence="9"/>
<dbReference type="AlphaFoldDB" id="T0Y4B2"/>
<evidence type="ECO:0000256" key="2">
    <source>
        <dbReference type="ARBA" id="ARBA00022679"/>
    </source>
</evidence>
<keyword evidence="6 8" id="KW-0472">Membrane</keyword>
<evidence type="ECO:0000256" key="7">
    <source>
        <dbReference type="SAM" id="MobiDB-lite"/>
    </source>
</evidence>
<gene>
    <name evidence="9" type="ORF">B1B_19472</name>
</gene>
<dbReference type="GO" id="GO:0006783">
    <property type="term" value="P:heme biosynthetic process"/>
    <property type="evidence" value="ECO:0007669"/>
    <property type="project" value="UniProtKB-KW"/>
</dbReference>
<keyword evidence="2 9" id="KW-0808">Transferase</keyword>
<reference evidence="9" key="2">
    <citation type="journal article" date="2014" name="ISME J.">
        <title>Microbial stratification in low pH oxic and suboxic macroscopic growths along an acid mine drainage.</title>
        <authorList>
            <person name="Mendez-Garcia C."/>
            <person name="Mesa V."/>
            <person name="Sprenger R.R."/>
            <person name="Richter M."/>
            <person name="Diez M.S."/>
            <person name="Solano J."/>
            <person name="Bargiela R."/>
            <person name="Golyshina O.V."/>
            <person name="Manteca A."/>
            <person name="Ramos J.L."/>
            <person name="Gallego J.R."/>
            <person name="Llorente I."/>
            <person name="Martins Dos Santos V.A."/>
            <person name="Jensen O.N."/>
            <person name="Pelaez A.I."/>
            <person name="Sanchez J."/>
            <person name="Ferrer M."/>
        </authorList>
    </citation>
    <scope>NUCLEOTIDE SEQUENCE</scope>
</reference>
<keyword evidence="3 8" id="KW-0812">Transmembrane</keyword>
<feature type="transmembrane region" description="Helical" evidence="8">
    <location>
        <begin position="39"/>
        <end position="62"/>
    </location>
</feature>
<proteinExistence type="predicted"/>